<keyword evidence="1" id="KW-0813">Transport</keyword>
<name>A0ACB9SP93_HOLOL</name>
<organism evidence="1 2">
    <name type="scientific">Holotrichia oblita</name>
    <name type="common">Chafer beetle</name>
    <dbReference type="NCBI Taxonomy" id="644536"/>
    <lineage>
        <taxon>Eukaryota</taxon>
        <taxon>Metazoa</taxon>
        <taxon>Ecdysozoa</taxon>
        <taxon>Arthropoda</taxon>
        <taxon>Hexapoda</taxon>
        <taxon>Insecta</taxon>
        <taxon>Pterygota</taxon>
        <taxon>Neoptera</taxon>
        <taxon>Endopterygota</taxon>
        <taxon>Coleoptera</taxon>
        <taxon>Polyphaga</taxon>
        <taxon>Scarabaeiformia</taxon>
        <taxon>Scarabaeidae</taxon>
        <taxon>Melolonthinae</taxon>
        <taxon>Holotrichia</taxon>
    </lineage>
</organism>
<evidence type="ECO:0000313" key="1">
    <source>
        <dbReference type="EMBL" id="KAI4456957.1"/>
    </source>
</evidence>
<gene>
    <name evidence="1" type="ORF">MML48_8g00015399</name>
</gene>
<evidence type="ECO:0000313" key="2">
    <source>
        <dbReference type="Proteomes" id="UP001056778"/>
    </source>
</evidence>
<proteinExistence type="predicted"/>
<dbReference type="Proteomes" id="UP001056778">
    <property type="component" value="Chromosome 8"/>
</dbReference>
<comment type="caution">
    <text evidence="1">The sequence shown here is derived from an EMBL/GenBank/DDBJ whole genome shotgun (WGS) entry which is preliminary data.</text>
</comment>
<keyword evidence="1" id="KW-0762">Sugar transport</keyword>
<keyword evidence="2" id="KW-1185">Reference proteome</keyword>
<accession>A0ACB9SP93</accession>
<protein>
    <submittedName>
        <fullName evidence="1">Sugar transporter</fullName>
    </submittedName>
</protein>
<reference evidence="1" key="1">
    <citation type="submission" date="2022-04" db="EMBL/GenBank/DDBJ databases">
        <title>Chromosome-scale genome assembly of Holotrichia oblita Faldermann.</title>
        <authorList>
            <person name="Rongchong L."/>
        </authorList>
    </citation>
    <scope>NUCLEOTIDE SEQUENCE</scope>
    <source>
        <strain evidence="1">81SQS9</strain>
    </source>
</reference>
<dbReference type="EMBL" id="CM043022">
    <property type="protein sequence ID" value="KAI4456957.1"/>
    <property type="molecule type" value="Genomic_DNA"/>
</dbReference>
<sequence length="646" mass="71316">MNKLKDSRYMQYIAAVSATTSMSAAAVYASWPSPSLPILQGDDSPIGRPITEEQGSWLVSLYNMGMIPAAFITSWLIETYGRKKTLLIGGVFLLVPWFMAIFANHIAWLYAFRVIGGTGLGIITIVCSIYNGEIAEKDIRGRLGSTFNFLFMIFATILYHHLLIQFTNKKKTSSKIMNKLKDSRYMQYIAAVSATTSMSAAAVYVSWPSPSLPILQGDDSPIGRPITEEEGSWLVSIYNLAVIPAAFLTGWLIESYGRKKTLLIGGVFLLVPWFMAIFANHVAWLYALRVIGGTGGGTITIVCSVYNGEIAENDIRGRLGSTFILLKQVGTLLVLAIGPYVSYTWLAIIGMIVASVFLGTFVFMPESPYYLMKVHDRDNAEKNLRTLSSNTVDDKFIEDRLNEIEYTVTQDMENKGNLWQFLTNPQYRKVIMIMTGIKTLQQLNGTAAVDAYLQTIIELSSSSISSEVSSIIFGVIQIPAVLTASYLVDKLGRKPLLITAALGCAVALVGEGTYFYLQDQTDVDISSLSWLPTSALCLFLIMNPLGIQSLVYVLLGELFPTNVKGIAVSAFTAYGGTLAFLVSKFFTPLSNALGRYMPFWIFAGICVLGAIFVWFFLPETKGKTFAEIQESLKSRKDKEKDIKDVC</sequence>